<dbReference type="Proteomes" id="UP000250140">
    <property type="component" value="Unassembled WGS sequence"/>
</dbReference>
<dbReference type="AlphaFoldDB" id="A0A8E2JNJ7"/>
<protein>
    <recommendedName>
        <fullName evidence="4">BTB domain-containing protein</fullName>
    </recommendedName>
</protein>
<accession>A0A8E2JNJ7</accession>
<evidence type="ECO:0008006" key="4">
    <source>
        <dbReference type="Google" id="ProtNLM"/>
    </source>
</evidence>
<organism evidence="2 3">
    <name type="scientific">Glonium stellatum</name>
    <dbReference type="NCBI Taxonomy" id="574774"/>
    <lineage>
        <taxon>Eukaryota</taxon>
        <taxon>Fungi</taxon>
        <taxon>Dikarya</taxon>
        <taxon>Ascomycota</taxon>
        <taxon>Pezizomycotina</taxon>
        <taxon>Dothideomycetes</taxon>
        <taxon>Pleosporomycetidae</taxon>
        <taxon>Gloniales</taxon>
        <taxon>Gloniaceae</taxon>
        <taxon>Glonium</taxon>
    </lineage>
</organism>
<evidence type="ECO:0000256" key="1">
    <source>
        <dbReference type="SAM" id="MobiDB-lite"/>
    </source>
</evidence>
<dbReference type="EMBL" id="KV750766">
    <property type="protein sequence ID" value="OCL03319.1"/>
    <property type="molecule type" value="Genomic_DNA"/>
</dbReference>
<evidence type="ECO:0000313" key="3">
    <source>
        <dbReference type="Proteomes" id="UP000250140"/>
    </source>
</evidence>
<name>A0A8E2JNJ7_9PEZI</name>
<dbReference type="OrthoDB" id="3926209at2759"/>
<sequence>MADVEPHATEDVPAEETPAGDVDMEESGAVATAGAEDEMLRDIEPESEKQVTFLDYLRSPIVELVVGTGEEQTPLFAHQAMLIKSPFFAEICAQFDPEETVGLCSF</sequence>
<feature type="region of interest" description="Disordered" evidence="1">
    <location>
        <begin position="1"/>
        <end position="43"/>
    </location>
</feature>
<proteinExistence type="predicted"/>
<gene>
    <name evidence="2" type="ORF">AOQ84DRAFT_153388</name>
</gene>
<feature type="compositionally biased region" description="Basic and acidic residues" evidence="1">
    <location>
        <begin position="1"/>
        <end position="10"/>
    </location>
</feature>
<keyword evidence="3" id="KW-1185">Reference proteome</keyword>
<evidence type="ECO:0000313" key="2">
    <source>
        <dbReference type="EMBL" id="OCL03319.1"/>
    </source>
</evidence>
<reference evidence="2 3" key="1">
    <citation type="journal article" date="2016" name="Nat. Commun.">
        <title>Ectomycorrhizal ecology is imprinted in the genome of the dominant symbiotic fungus Cenococcum geophilum.</title>
        <authorList>
            <consortium name="DOE Joint Genome Institute"/>
            <person name="Peter M."/>
            <person name="Kohler A."/>
            <person name="Ohm R.A."/>
            <person name="Kuo A."/>
            <person name="Krutzmann J."/>
            <person name="Morin E."/>
            <person name="Arend M."/>
            <person name="Barry K.W."/>
            <person name="Binder M."/>
            <person name="Choi C."/>
            <person name="Clum A."/>
            <person name="Copeland A."/>
            <person name="Grisel N."/>
            <person name="Haridas S."/>
            <person name="Kipfer T."/>
            <person name="LaButti K."/>
            <person name="Lindquist E."/>
            <person name="Lipzen A."/>
            <person name="Maire R."/>
            <person name="Meier B."/>
            <person name="Mihaltcheva S."/>
            <person name="Molinier V."/>
            <person name="Murat C."/>
            <person name="Poggeler S."/>
            <person name="Quandt C.A."/>
            <person name="Sperisen C."/>
            <person name="Tritt A."/>
            <person name="Tisserant E."/>
            <person name="Crous P.W."/>
            <person name="Henrissat B."/>
            <person name="Nehls U."/>
            <person name="Egli S."/>
            <person name="Spatafora J.W."/>
            <person name="Grigoriev I.V."/>
            <person name="Martin F.M."/>
        </authorList>
    </citation>
    <scope>NUCLEOTIDE SEQUENCE [LARGE SCALE GENOMIC DNA]</scope>
    <source>
        <strain evidence="2 3">CBS 207.34</strain>
    </source>
</reference>